<dbReference type="InterPro" id="IPR011009">
    <property type="entry name" value="Kinase-like_dom_sf"/>
</dbReference>
<dbReference type="Pfam" id="PF07714">
    <property type="entry name" value="PK_Tyr_Ser-Thr"/>
    <property type="match status" value="2"/>
</dbReference>
<dbReference type="Proteomes" id="UP001634393">
    <property type="component" value="Unassembled WGS sequence"/>
</dbReference>
<proteinExistence type="predicted"/>
<comment type="caution">
    <text evidence="2">The sequence shown here is derived from an EMBL/GenBank/DDBJ whole genome shotgun (WGS) entry which is preliminary data.</text>
</comment>
<protein>
    <recommendedName>
        <fullName evidence="1">Protein kinase domain-containing protein</fullName>
    </recommendedName>
</protein>
<name>A0ABD3TBD0_9LAMI</name>
<dbReference type="PANTHER" id="PTHR48007:SF4">
    <property type="entry name" value="LEUCINE-RICH REPEAT RECEPTOR-LIKE PROTEIN KINASE PXC1"/>
    <property type="match status" value="1"/>
</dbReference>
<feature type="domain" description="Protein kinase" evidence="1">
    <location>
        <begin position="85"/>
        <end position="336"/>
    </location>
</feature>
<dbReference type="EMBL" id="JBJXBP010000004">
    <property type="protein sequence ID" value="KAL3834276.1"/>
    <property type="molecule type" value="Genomic_DNA"/>
</dbReference>
<organism evidence="2 3">
    <name type="scientific">Penstemon smallii</name>
    <dbReference type="NCBI Taxonomy" id="265156"/>
    <lineage>
        <taxon>Eukaryota</taxon>
        <taxon>Viridiplantae</taxon>
        <taxon>Streptophyta</taxon>
        <taxon>Embryophyta</taxon>
        <taxon>Tracheophyta</taxon>
        <taxon>Spermatophyta</taxon>
        <taxon>Magnoliopsida</taxon>
        <taxon>eudicotyledons</taxon>
        <taxon>Gunneridae</taxon>
        <taxon>Pentapetalae</taxon>
        <taxon>asterids</taxon>
        <taxon>lamiids</taxon>
        <taxon>Lamiales</taxon>
        <taxon>Plantaginaceae</taxon>
        <taxon>Cheloneae</taxon>
        <taxon>Penstemon</taxon>
    </lineage>
</organism>
<keyword evidence="3" id="KW-1185">Reference proteome</keyword>
<accession>A0ABD3TBD0</accession>
<evidence type="ECO:0000313" key="2">
    <source>
        <dbReference type="EMBL" id="KAL3834276.1"/>
    </source>
</evidence>
<dbReference type="AlphaFoldDB" id="A0ABD3TBD0"/>
<dbReference type="InterPro" id="IPR000719">
    <property type="entry name" value="Prot_kinase_dom"/>
</dbReference>
<dbReference type="InterPro" id="IPR046959">
    <property type="entry name" value="PRK1-6/SRF4-like"/>
</dbReference>
<reference evidence="2 3" key="1">
    <citation type="submission" date="2024-12" db="EMBL/GenBank/DDBJ databases">
        <title>The unique morphological basis and parallel evolutionary history of personate flowers in Penstemon.</title>
        <authorList>
            <person name="Depatie T.H."/>
            <person name="Wessinger C.A."/>
        </authorList>
    </citation>
    <scope>NUCLEOTIDE SEQUENCE [LARGE SCALE GENOMIC DNA]</scope>
    <source>
        <strain evidence="2">WTNN_2</strain>
        <tissue evidence="2">Leaf</tissue>
    </source>
</reference>
<dbReference type="PANTHER" id="PTHR48007">
    <property type="entry name" value="LEUCINE-RICH REPEAT RECEPTOR-LIKE PROTEIN KINASE PXC1"/>
    <property type="match status" value="1"/>
</dbReference>
<dbReference type="InterPro" id="IPR001245">
    <property type="entry name" value="Ser-Thr/Tyr_kinase_cat_dom"/>
</dbReference>
<dbReference type="PROSITE" id="PS50011">
    <property type="entry name" value="PROTEIN_KINASE_DOM"/>
    <property type="match status" value="1"/>
</dbReference>
<dbReference type="SUPFAM" id="SSF56112">
    <property type="entry name" value="Protein kinase-like (PK-like)"/>
    <property type="match status" value="1"/>
</dbReference>
<dbReference type="Gene3D" id="1.10.510.10">
    <property type="entry name" value="Transferase(Phosphotransferase) domain 1"/>
    <property type="match status" value="2"/>
</dbReference>
<evidence type="ECO:0000259" key="1">
    <source>
        <dbReference type="PROSITE" id="PS50011"/>
    </source>
</evidence>
<sequence>MFRTHDNWERLVAAVIRRDELRQLCYQSSLESSVSSSSNFSSIPSFSDTSFDFELSQSRSFRSLEPDIVFFEGASVKFSLEEFLMASPQVLGEETSTSTRTFVVCLRKDIKVVVKIFKVGNFAPEQLEKWIQTVGNIGNKNVAKPWGYYLSHQNEMLCFYEYFSQGSVHELLHGKSGDVMDWVTRYQIAIDTAKGLAHMHEQSDGKFVHGNIKSSNIFANSKEYVCCLGDSTSVNFKISEYQAQESDVYSFGVLLIELVSGKSPTHYVHKFKTYVDWARKCYTDKWNVLEFDQYEWEELIEMKEKYDMLQIAYCCVRNKPEQRPGMNIVVEMLNMLRSEAPLCFFRRYAEWFEFKW</sequence>
<evidence type="ECO:0000313" key="3">
    <source>
        <dbReference type="Proteomes" id="UP001634393"/>
    </source>
</evidence>
<gene>
    <name evidence="2" type="ORF">ACJIZ3_009012</name>
</gene>